<gene>
    <name evidence="6" type="ORF">HMPREF0628_0016</name>
</gene>
<evidence type="ECO:0000256" key="3">
    <source>
        <dbReference type="ARBA" id="ARBA00023125"/>
    </source>
</evidence>
<keyword evidence="7" id="KW-1185">Reference proteome</keyword>
<feature type="domain" description="Type I restriction modification DNA specificity" evidence="5">
    <location>
        <begin position="201"/>
        <end position="378"/>
    </location>
</feature>
<keyword evidence="2" id="KW-0680">Restriction system</keyword>
<dbReference type="Proteomes" id="UP000005711">
    <property type="component" value="Unassembled WGS sequence"/>
</dbReference>
<proteinExistence type="inferred from homology"/>
<evidence type="ECO:0000259" key="5">
    <source>
        <dbReference type="Pfam" id="PF01420"/>
    </source>
</evidence>
<dbReference type="InterPro" id="IPR000055">
    <property type="entry name" value="Restrct_endonuc_typeI_TRD"/>
</dbReference>
<organism evidence="6 7">
    <name type="scientific">Peptoniphilus lacrimalis 315-B</name>
    <dbReference type="NCBI Taxonomy" id="596330"/>
    <lineage>
        <taxon>Bacteria</taxon>
        <taxon>Bacillati</taxon>
        <taxon>Bacillota</taxon>
        <taxon>Tissierellia</taxon>
        <taxon>Tissierellales</taxon>
        <taxon>Peptoniphilaceae</taxon>
        <taxon>Peptoniphilus</taxon>
    </lineage>
</organism>
<dbReference type="PANTHER" id="PTHR43140">
    <property type="entry name" value="TYPE-1 RESTRICTION ENZYME ECOKI SPECIFICITY PROTEIN"/>
    <property type="match status" value="1"/>
</dbReference>
<dbReference type="Pfam" id="PF01420">
    <property type="entry name" value="Methylase_S"/>
    <property type="match status" value="2"/>
</dbReference>
<evidence type="ECO:0000256" key="4">
    <source>
        <dbReference type="ARBA" id="ARBA00038652"/>
    </source>
</evidence>
<dbReference type="InterPro" id="IPR051212">
    <property type="entry name" value="Type-I_RE_S_subunit"/>
</dbReference>
<comment type="subunit">
    <text evidence="4">The methyltransferase is composed of M and S polypeptides.</text>
</comment>
<comment type="similarity">
    <text evidence="1">Belongs to the type-I restriction system S methylase family.</text>
</comment>
<comment type="caution">
    <text evidence="6">The sequence shown here is derived from an EMBL/GenBank/DDBJ whole genome shotgun (WGS) entry which is preliminary data.</text>
</comment>
<feature type="domain" description="Type I restriction modification DNA specificity" evidence="5">
    <location>
        <begin position="11"/>
        <end position="164"/>
    </location>
</feature>
<protein>
    <submittedName>
        <fullName evidence="6">Type I restriction modification DNA specificity domain protein</fullName>
    </submittedName>
</protein>
<dbReference type="SUPFAM" id="SSF116734">
    <property type="entry name" value="DNA methylase specificity domain"/>
    <property type="match status" value="2"/>
</dbReference>
<keyword evidence="3" id="KW-0238">DNA-binding</keyword>
<evidence type="ECO:0000313" key="6">
    <source>
        <dbReference type="EMBL" id="EFA89599.1"/>
    </source>
</evidence>
<dbReference type="EMBL" id="ADDO01000061">
    <property type="protein sequence ID" value="EFA89599.1"/>
    <property type="molecule type" value="Genomic_DNA"/>
</dbReference>
<dbReference type="Gene3D" id="3.90.220.20">
    <property type="entry name" value="DNA methylase specificity domains"/>
    <property type="match status" value="2"/>
</dbReference>
<dbReference type="GO" id="GO:0003677">
    <property type="term" value="F:DNA binding"/>
    <property type="evidence" value="ECO:0007669"/>
    <property type="project" value="UniProtKB-KW"/>
</dbReference>
<dbReference type="CDD" id="cd17291">
    <property type="entry name" value="RMtype1_S_MgeORF438P-TRD-CR_like"/>
    <property type="match status" value="1"/>
</dbReference>
<dbReference type="GO" id="GO:0009307">
    <property type="term" value="P:DNA restriction-modification system"/>
    <property type="evidence" value="ECO:0007669"/>
    <property type="project" value="UniProtKB-KW"/>
</dbReference>
<dbReference type="eggNOG" id="COG0732">
    <property type="taxonomic scope" value="Bacteria"/>
</dbReference>
<dbReference type="InterPro" id="IPR044946">
    <property type="entry name" value="Restrct_endonuc_typeI_TRD_sf"/>
</dbReference>
<dbReference type="AlphaFoldDB" id="D1VV15"/>
<dbReference type="PANTHER" id="PTHR43140:SF1">
    <property type="entry name" value="TYPE I RESTRICTION ENZYME ECOKI SPECIFICITY SUBUNIT"/>
    <property type="match status" value="1"/>
</dbReference>
<sequence length="412" mass="47187">MSKIDELLKNEKVEWKKLGEVCEFQRGNTITKKDIIEGVIPVIAGGQKPAYYHGISNREGVTIAVAGSGAYAGFVSYWEEPIFLSDAFSIEPNKNLNKRYLYHWLLSNQHKIFELKQGSGIPHVYGKDLGRFEIPIPSLETQEKIVETLDKFTNYVTELQAELQARNKQYEYYRDMLLSEEYLNKISMKMDALTNKDYELKMTTLGEIAQINRGASPRPIKKYITEDIKGIPWIKIGDVGVNSKYVTKTAQKITLEGAKKSRILKKGDFIMSNSMSYGRPYILGIDGAIHDGWASISGFYNTLDSDFLYYYLTSSKVQNYWKGKINSSSVDNLNSEIICSLPIPVIDKELQQVVAKVLDKFQSLLDDTEGLLPEEIEKRQKQYEYYREKLLTFDKMCDSIPHSAFRIPQFNS</sequence>
<accession>D1VV15</accession>
<dbReference type="CDD" id="cd17283">
    <property type="entry name" value="RMtype1_S_Hpy180ORF7835P_TRD2-CR2_like"/>
    <property type="match status" value="1"/>
</dbReference>
<name>D1VV15_9FIRM</name>
<evidence type="ECO:0000256" key="1">
    <source>
        <dbReference type="ARBA" id="ARBA00010923"/>
    </source>
</evidence>
<evidence type="ECO:0000256" key="2">
    <source>
        <dbReference type="ARBA" id="ARBA00022747"/>
    </source>
</evidence>
<evidence type="ECO:0000313" key="7">
    <source>
        <dbReference type="Proteomes" id="UP000005711"/>
    </source>
</evidence>
<reference evidence="6 7" key="1">
    <citation type="submission" date="2009-12" db="EMBL/GenBank/DDBJ databases">
        <title>Genome Sequence of Peptoniphilus lacrimalis 315-B.</title>
        <authorList>
            <person name="Durkin A.S."/>
            <person name="Madupu R."/>
            <person name="Torralba M."/>
            <person name="Methe B."/>
            <person name="Sutton G."/>
            <person name="Strausberg R.L."/>
            <person name="Nelson K.E."/>
        </authorList>
    </citation>
    <scope>NUCLEOTIDE SEQUENCE [LARGE SCALE GENOMIC DNA]</scope>
    <source>
        <strain evidence="6 7">315-B</strain>
    </source>
</reference>
<dbReference type="RefSeq" id="WP_004825740.1">
    <property type="nucleotide sequence ID" value="NZ_ADDO01000061.1"/>
</dbReference>